<organism evidence="3 4">
    <name type="scientific">Stephanodiscus triporus</name>
    <dbReference type="NCBI Taxonomy" id="2934178"/>
    <lineage>
        <taxon>Eukaryota</taxon>
        <taxon>Sar</taxon>
        <taxon>Stramenopiles</taxon>
        <taxon>Ochrophyta</taxon>
        <taxon>Bacillariophyta</taxon>
        <taxon>Coscinodiscophyceae</taxon>
        <taxon>Thalassiosirophycidae</taxon>
        <taxon>Stephanodiscales</taxon>
        <taxon>Stephanodiscaceae</taxon>
        <taxon>Stephanodiscus</taxon>
    </lineage>
</organism>
<evidence type="ECO:0000313" key="4">
    <source>
        <dbReference type="Proteomes" id="UP001530315"/>
    </source>
</evidence>
<reference evidence="3 4" key="1">
    <citation type="submission" date="2024-10" db="EMBL/GenBank/DDBJ databases">
        <title>Updated reference genomes for cyclostephanoid diatoms.</title>
        <authorList>
            <person name="Roberts W.R."/>
            <person name="Alverson A.J."/>
        </authorList>
    </citation>
    <scope>NUCLEOTIDE SEQUENCE [LARGE SCALE GENOMIC DNA]</scope>
    <source>
        <strain evidence="3 4">AJA276-08</strain>
    </source>
</reference>
<dbReference type="Proteomes" id="UP001530315">
    <property type="component" value="Unassembled WGS sequence"/>
</dbReference>
<evidence type="ECO:0000313" key="3">
    <source>
        <dbReference type="EMBL" id="KAL3791412.1"/>
    </source>
</evidence>
<dbReference type="AlphaFoldDB" id="A0ABD3PTU4"/>
<proteinExistence type="predicted"/>
<evidence type="ECO:0000259" key="2">
    <source>
        <dbReference type="PROSITE" id="PS50076"/>
    </source>
</evidence>
<dbReference type="Gene3D" id="1.10.287.110">
    <property type="entry name" value="DnaJ domain"/>
    <property type="match status" value="1"/>
</dbReference>
<keyword evidence="4" id="KW-1185">Reference proteome</keyword>
<sequence>MHESTRAFNAAPPHSGEGEFENDEPSAVVTDVTTEYIVAARCRAAGGSNAGAGNGGGSAMRSASDWIPVAQVCVARSIRPEDDGSRDAAGDDDAVRWLPVRAAVSYYCREIFFAATLASPSLKSLPRNLVEYSAEPVDSWIRHVYEDVIEGKSADSYVDASSGTKVGMTKSRAREILGLEAGCVDAYAIKSAYKRESMACHPDRFANVVVGDEDGTREEVDGRTERFALVKMAYDALNSGIRGGGGGAIATAVGSSWYESLGGRSRTDFLGPIDLMPMDVASSLCNGAYRSAVVGLDPDLTNAFVLRNQAAATAAGRSSS</sequence>
<dbReference type="SUPFAM" id="SSF46565">
    <property type="entry name" value="Chaperone J-domain"/>
    <property type="match status" value="1"/>
</dbReference>
<evidence type="ECO:0000256" key="1">
    <source>
        <dbReference type="SAM" id="MobiDB-lite"/>
    </source>
</evidence>
<name>A0ABD3PTU4_9STRA</name>
<dbReference type="InterPro" id="IPR001623">
    <property type="entry name" value="DnaJ_domain"/>
</dbReference>
<dbReference type="PROSITE" id="PS50076">
    <property type="entry name" value="DNAJ_2"/>
    <property type="match status" value="1"/>
</dbReference>
<feature type="domain" description="J" evidence="2">
    <location>
        <begin position="172"/>
        <end position="262"/>
    </location>
</feature>
<protein>
    <recommendedName>
        <fullName evidence="2">J domain-containing protein</fullName>
    </recommendedName>
</protein>
<feature type="region of interest" description="Disordered" evidence="1">
    <location>
        <begin position="1"/>
        <end position="25"/>
    </location>
</feature>
<dbReference type="CDD" id="cd06257">
    <property type="entry name" value="DnaJ"/>
    <property type="match status" value="1"/>
</dbReference>
<gene>
    <name evidence="3" type="ORF">ACHAW5_005786</name>
</gene>
<comment type="caution">
    <text evidence="3">The sequence shown here is derived from an EMBL/GenBank/DDBJ whole genome shotgun (WGS) entry which is preliminary data.</text>
</comment>
<accession>A0ABD3PTU4</accession>
<dbReference type="EMBL" id="JALLAZ020000593">
    <property type="protein sequence ID" value="KAL3791412.1"/>
    <property type="molecule type" value="Genomic_DNA"/>
</dbReference>
<dbReference type="InterPro" id="IPR036869">
    <property type="entry name" value="J_dom_sf"/>
</dbReference>